<name>W2TMQ0_NECAM</name>
<dbReference type="KEGG" id="nai:NECAME_01852"/>
<gene>
    <name evidence="1" type="ORF">NECAME_01852</name>
</gene>
<sequence length="237" mass="27458">MWILNILMDLCTTKVSFKNASLPLKKECDYDKPLQRRVQQLLEYDYVVMIGSTSDIGKVIPRLPSVIGQLSLYIDGRSDMSVAYKLLGMTYMSANIIFYKYEARNVRKRSQKNVNVLFYQWERKRLPTEFSELLQLLRLCYNKKVVTMCERQKKGGILHALHDVPSSVILKDSFAYRRIFPAASSSLKVKLTKKLSCDNRPEACNGAPLDRHEMLYVMRFMLDWGQQASCIPSHLTK</sequence>
<evidence type="ECO:0000313" key="2">
    <source>
        <dbReference type="Proteomes" id="UP000053676"/>
    </source>
</evidence>
<proteinExistence type="predicted"/>
<feature type="non-terminal residue" evidence="1">
    <location>
        <position position="237"/>
    </location>
</feature>
<protein>
    <submittedName>
        <fullName evidence="1">Uncharacterized protein</fullName>
    </submittedName>
</protein>
<evidence type="ECO:0000313" key="1">
    <source>
        <dbReference type="EMBL" id="ETN83053.1"/>
    </source>
</evidence>
<keyword evidence="2" id="KW-1185">Reference proteome</keyword>
<dbReference type="OrthoDB" id="5875632at2759"/>
<dbReference type="EMBL" id="KI658313">
    <property type="protein sequence ID" value="ETN83053.1"/>
    <property type="molecule type" value="Genomic_DNA"/>
</dbReference>
<reference evidence="2" key="1">
    <citation type="journal article" date="2014" name="Nat. Genet.">
        <title>Genome of the human hookworm Necator americanus.</title>
        <authorList>
            <person name="Tang Y.T."/>
            <person name="Gao X."/>
            <person name="Rosa B.A."/>
            <person name="Abubucker S."/>
            <person name="Hallsworth-Pepin K."/>
            <person name="Martin J."/>
            <person name="Tyagi R."/>
            <person name="Heizer E."/>
            <person name="Zhang X."/>
            <person name="Bhonagiri-Palsikar V."/>
            <person name="Minx P."/>
            <person name="Warren W.C."/>
            <person name="Wang Q."/>
            <person name="Zhan B."/>
            <person name="Hotez P.J."/>
            <person name="Sternberg P.W."/>
            <person name="Dougall A."/>
            <person name="Gaze S.T."/>
            <person name="Mulvenna J."/>
            <person name="Sotillo J."/>
            <person name="Ranganathan S."/>
            <person name="Rabelo E.M."/>
            <person name="Wilson R.K."/>
            <person name="Felgner P.L."/>
            <person name="Bethony J."/>
            <person name="Hawdon J.M."/>
            <person name="Gasser R.B."/>
            <person name="Loukas A."/>
            <person name="Mitreva M."/>
        </authorList>
    </citation>
    <scope>NUCLEOTIDE SEQUENCE [LARGE SCALE GENOMIC DNA]</scope>
</reference>
<dbReference type="Proteomes" id="UP000053676">
    <property type="component" value="Unassembled WGS sequence"/>
</dbReference>
<organism evidence="1 2">
    <name type="scientific">Necator americanus</name>
    <name type="common">Human hookworm</name>
    <dbReference type="NCBI Taxonomy" id="51031"/>
    <lineage>
        <taxon>Eukaryota</taxon>
        <taxon>Metazoa</taxon>
        <taxon>Ecdysozoa</taxon>
        <taxon>Nematoda</taxon>
        <taxon>Chromadorea</taxon>
        <taxon>Rhabditida</taxon>
        <taxon>Rhabditina</taxon>
        <taxon>Rhabditomorpha</taxon>
        <taxon>Strongyloidea</taxon>
        <taxon>Ancylostomatidae</taxon>
        <taxon>Bunostominae</taxon>
        <taxon>Necator</taxon>
    </lineage>
</organism>
<accession>W2TMQ0</accession>
<dbReference type="AlphaFoldDB" id="W2TMQ0"/>